<dbReference type="RefSeq" id="WP_090600196.1">
    <property type="nucleotide sequence ID" value="NZ_FNCS01000030.1"/>
</dbReference>
<protein>
    <recommendedName>
        <fullName evidence="1">diguanylate cyclase</fullName>
        <ecNumber evidence="1">2.7.7.65</ecNumber>
    </recommendedName>
</protein>
<evidence type="ECO:0000259" key="4">
    <source>
        <dbReference type="PROSITE" id="PS50887"/>
    </source>
</evidence>
<proteinExistence type="predicted"/>
<dbReference type="GO" id="GO:0043709">
    <property type="term" value="P:cell adhesion involved in single-species biofilm formation"/>
    <property type="evidence" value="ECO:0007669"/>
    <property type="project" value="TreeGrafter"/>
</dbReference>
<dbReference type="GO" id="GO:0052621">
    <property type="term" value="F:diguanylate cyclase activity"/>
    <property type="evidence" value="ECO:0007669"/>
    <property type="project" value="UniProtKB-EC"/>
</dbReference>
<dbReference type="InterPro" id="IPR050469">
    <property type="entry name" value="Diguanylate_Cyclase"/>
</dbReference>
<reference evidence="5 6" key="1">
    <citation type="submission" date="2016-10" db="EMBL/GenBank/DDBJ databases">
        <authorList>
            <person name="de Groot N.N."/>
        </authorList>
    </citation>
    <scope>NUCLEOTIDE SEQUENCE [LARGE SCALE GENOMIC DNA]</scope>
    <source>
        <strain evidence="5 6">CGMCC 1.10267</strain>
    </source>
</reference>
<comment type="catalytic activity">
    <reaction evidence="2">
        <text>2 GTP = 3',3'-c-di-GMP + 2 diphosphate</text>
        <dbReference type="Rhea" id="RHEA:24898"/>
        <dbReference type="ChEBI" id="CHEBI:33019"/>
        <dbReference type="ChEBI" id="CHEBI:37565"/>
        <dbReference type="ChEBI" id="CHEBI:58805"/>
        <dbReference type="EC" id="2.7.7.65"/>
    </reaction>
</comment>
<organism evidence="5 6">
    <name type="scientific">Pelagibacterium luteolum</name>
    <dbReference type="NCBI Taxonomy" id="440168"/>
    <lineage>
        <taxon>Bacteria</taxon>
        <taxon>Pseudomonadati</taxon>
        <taxon>Pseudomonadota</taxon>
        <taxon>Alphaproteobacteria</taxon>
        <taxon>Hyphomicrobiales</taxon>
        <taxon>Devosiaceae</taxon>
        <taxon>Pelagibacterium</taxon>
    </lineage>
</organism>
<dbReference type="PANTHER" id="PTHR45138:SF9">
    <property type="entry name" value="DIGUANYLATE CYCLASE DGCM-RELATED"/>
    <property type="match status" value="1"/>
</dbReference>
<dbReference type="SUPFAM" id="SSF55073">
    <property type="entry name" value="Nucleotide cyclase"/>
    <property type="match status" value="1"/>
</dbReference>
<evidence type="ECO:0000256" key="3">
    <source>
        <dbReference type="SAM" id="Phobius"/>
    </source>
</evidence>
<dbReference type="InterPro" id="IPR029787">
    <property type="entry name" value="Nucleotide_cyclase"/>
</dbReference>
<gene>
    <name evidence="5" type="ORF">SAMN04487974_13017</name>
</gene>
<feature type="domain" description="GGDEF" evidence="4">
    <location>
        <begin position="174"/>
        <end position="307"/>
    </location>
</feature>
<dbReference type="SMART" id="SM00267">
    <property type="entry name" value="GGDEF"/>
    <property type="match status" value="1"/>
</dbReference>
<evidence type="ECO:0000313" key="5">
    <source>
        <dbReference type="EMBL" id="SDH20308.1"/>
    </source>
</evidence>
<dbReference type="PANTHER" id="PTHR45138">
    <property type="entry name" value="REGULATORY COMPONENTS OF SENSORY TRANSDUCTION SYSTEM"/>
    <property type="match status" value="1"/>
</dbReference>
<dbReference type="AlphaFoldDB" id="A0A1G8AH76"/>
<dbReference type="PROSITE" id="PS51257">
    <property type="entry name" value="PROKAR_LIPOPROTEIN"/>
    <property type="match status" value="1"/>
</dbReference>
<dbReference type="Proteomes" id="UP000199495">
    <property type="component" value="Unassembled WGS sequence"/>
</dbReference>
<evidence type="ECO:0000256" key="1">
    <source>
        <dbReference type="ARBA" id="ARBA00012528"/>
    </source>
</evidence>
<feature type="transmembrane region" description="Helical" evidence="3">
    <location>
        <begin position="20"/>
        <end position="37"/>
    </location>
</feature>
<dbReference type="EC" id="2.7.7.65" evidence="1"/>
<feature type="transmembrane region" description="Helical" evidence="3">
    <location>
        <begin position="110"/>
        <end position="135"/>
    </location>
</feature>
<dbReference type="GO" id="GO:1902201">
    <property type="term" value="P:negative regulation of bacterial-type flagellum-dependent cell motility"/>
    <property type="evidence" value="ECO:0007669"/>
    <property type="project" value="TreeGrafter"/>
</dbReference>
<dbReference type="InterPro" id="IPR000160">
    <property type="entry name" value="GGDEF_dom"/>
</dbReference>
<dbReference type="GO" id="GO:0005886">
    <property type="term" value="C:plasma membrane"/>
    <property type="evidence" value="ECO:0007669"/>
    <property type="project" value="TreeGrafter"/>
</dbReference>
<dbReference type="NCBIfam" id="TIGR00254">
    <property type="entry name" value="GGDEF"/>
    <property type="match status" value="1"/>
</dbReference>
<dbReference type="Pfam" id="PF00990">
    <property type="entry name" value="GGDEF"/>
    <property type="match status" value="1"/>
</dbReference>
<evidence type="ECO:0000256" key="2">
    <source>
        <dbReference type="ARBA" id="ARBA00034247"/>
    </source>
</evidence>
<dbReference type="STRING" id="440168.SAMN04487974_13017"/>
<dbReference type="InterPro" id="IPR043128">
    <property type="entry name" value="Rev_trsase/Diguanyl_cyclase"/>
</dbReference>
<keyword evidence="3" id="KW-1133">Transmembrane helix</keyword>
<feature type="transmembrane region" description="Helical" evidence="3">
    <location>
        <begin position="43"/>
        <end position="60"/>
    </location>
</feature>
<sequence length="307" mass="33512">MSLRCYGARQFECRPPKTAILWAPTAAFITACSIPFISGTYATVYTIVNVMLTALTLATAIQHWPGSGKKTLSRWGLIGVHILLAASFAVRAGQGLLAAQEFGRGLPDDLLLAIHLIVALFFLTASGALSLSLAYEKNATRLFHLATRDALTGLLTRRALEDKVREIAALGEFRPYAVLIFDLDHFKQVNDLYGHAAGDATLKACADIFTEVLGKKQIIARWGGEEFIAIVETNSPVEAHALAERSRMRIKKASIVYLHHRINLSVSIGICHSTRCDSDFKEMLLKADSALYKAKAKGRNRTEAAAA</sequence>
<keyword evidence="3" id="KW-0812">Transmembrane</keyword>
<evidence type="ECO:0000313" key="6">
    <source>
        <dbReference type="Proteomes" id="UP000199495"/>
    </source>
</evidence>
<dbReference type="EMBL" id="FNCS01000030">
    <property type="protein sequence ID" value="SDH20308.1"/>
    <property type="molecule type" value="Genomic_DNA"/>
</dbReference>
<dbReference type="OrthoDB" id="9812260at2"/>
<keyword evidence="6" id="KW-1185">Reference proteome</keyword>
<feature type="transmembrane region" description="Helical" evidence="3">
    <location>
        <begin position="72"/>
        <end position="90"/>
    </location>
</feature>
<keyword evidence="3" id="KW-0472">Membrane</keyword>
<name>A0A1G8AH76_9HYPH</name>
<dbReference type="FunFam" id="3.30.70.270:FF:000001">
    <property type="entry name" value="Diguanylate cyclase domain protein"/>
    <property type="match status" value="1"/>
</dbReference>
<dbReference type="CDD" id="cd01949">
    <property type="entry name" value="GGDEF"/>
    <property type="match status" value="1"/>
</dbReference>
<dbReference type="Gene3D" id="3.30.70.270">
    <property type="match status" value="1"/>
</dbReference>
<dbReference type="PROSITE" id="PS50887">
    <property type="entry name" value="GGDEF"/>
    <property type="match status" value="1"/>
</dbReference>
<accession>A0A1G8AH76</accession>